<feature type="compositionally biased region" description="Basic and acidic residues" evidence="1">
    <location>
        <begin position="116"/>
        <end position="132"/>
    </location>
</feature>
<accession>A0ABW2UJZ7</accession>
<name>A0ABW2UJZ7_9RHOB</name>
<organism evidence="2 3">
    <name type="scientific">Plastorhodobacter daqingensis</name>
    <dbReference type="NCBI Taxonomy" id="1387281"/>
    <lineage>
        <taxon>Bacteria</taxon>
        <taxon>Pseudomonadati</taxon>
        <taxon>Pseudomonadota</taxon>
        <taxon>Alphaproteobacteria</taxon>
        <taxon>Rhodobacterales</taxon>
        <taxon>Paracoccaceae</taxon>
        <taxon>Plastorhodobacter</taxon>
    </lineage>
</organism>
<evidence type="ECO:0000256" key="1">
    <source>
        <dbReference type="SAM" id="MobiDB-lite"/>
    </source>
</evidence>
<evidence type="ECO:0000313" key="2">
    <source>
        <dbReference type="EMBL" id="MFC7703537.1"/>
    </source>
</evidence>
<proteinExistence type="predicted"/>
<dbReference type="EMBL" id="JBHTFQ010000002">
    <property type="protein sequence ID" value="MFC7703537.1"/>
    <property type="molecule type" value="Genomic_DNA"/>
</dbReference>
<evidence type="ECO:0008006" key="4">
    <source>
        <dbReference type="Google" id="ProtNLM"/>
    </source>
</evidence>
<sequence length="132" mass="14406">MATTILAGMFDTCAWCRSAASGRQQPGQIRSARGRVATCRHLSKKRQPPARLPDRLLAHVRRWARNGARFAVDYQGQRVGDIKTGWIAARDAAGLPDAAGFFGASVETIESTYGHHSADHQDSARKAMDSRS</sequence>
<dbReference type="RefSeq" id="WP_377400014.1">
    <property type="nucleotide sequence ID" value="NZ_JBHTFQ010000002.1"/>
</dbReference>
<reference evidence="3" key="1">
    <citation type="journal article" date="2019" name="Int. J. Syst. Evol. Microbiol.">
        <title>The Global Catalogue of Microorganisms (GCM) 10K type strain sequencing project: providing services to taxonomists for standard genome sequencing and annotation.</title>
        <authorList>
            <consortium name="The Broad Institute Genomics Platform"/>
            <consortium name="The Broad Institute Genome Sequencing Center for Infectious Disease"/>
            <person name="Wu L."/>
            <person name="Ma J."/>
        </authorList>
    </citation>
    <scope>NUCLEOTIDE SEQUENCE [LARGE SCALE GENOMIC DNA]</scope>
    <source>
        <strain evidence="3">CGMCC 1.12750</strain>
    </source>
</reference>
<feature type="region of interest" description="Disordered" evidence="1">
    <location>
        <begin position="113"/>
        <end position="132"/>
    </location>
</feature>
<evidence type="ECO:0000313" key="3">
    <source>
        <dbReference type="Proteomes" id="UP001596516"/>
    </source>
</evidence>
<dbReference type="Proteomes" id="UP001596516">
    <property type="component" value="Unassembled WGS sequence"/>
</dbReference>
<gene>
    <name evidence="2" type="ORF">ACFQXB_04945</name>
</gene>
<comment type="caution">
    <text evidence="2">The sequence shown here is derived from an EMBL/GenBank/DDBJ whole genome shotgun (WGS) entry which is preliminary data.</text>
</comment>
<keyword evidence="3" id="KW-1185">Reference proteome</keyword>
<protein>
    <recommendedName>
        <fullName evidence="4">Integrase</fullName>
    </recommendedName>
</protein>